<dbReference type="OrthoDB" id="3642826at2759"/>
<feature type="compositionally biased region" description="Polar residues" evidence="1">
    <location>
        <begin position="355"/>
        <end position="385"/>
    </location>
</feature>
<dbReference type="AlphaFoldDB" id="A0A9P8GDG9"/>
<reference evidence="3" key="1">
    <citation type="journal article" date="2021" name="J Fungi (Basel)">
        <title>Virulence traits and population genomics of the black yeast Aureobasidium melanogenum.</title>
        <authorList>
            <person name="Cernosa A."/>
            <person name="Sun X."/>
            <person name="Gostincar C."/>
            <person name="Fang C."/>
            <person name="Gunde-Cimerman N."/>
            <person name="Song Z."/>
        </authorList>
    </citation>
    <scope>NUCLEOTIDE SEQUENCE</scope>
    <source>
        <strain evidence="3">EXF-8016</strain>
    </source>
</reference>
<feature type="compositionally biased region" description="Low complexity" evidence="1">
    <location>
        <begin position="418"/>
        <end position="451"/>
    </location>
</feature>
<feature type="region of interest" description="Disordered" evidence="1">
    <location>
        <begin position="968"/>
        <end position="1007"/>
    </location>
</feature>
<feature type="compositionally biased region" description="Polar residues" evidence="1">
    <location>
        <begin position="471"/>
        <end position="496"/>
    </location>
</feature>
<feature type="compositionally biased region" description="Low complexity" evidence="1">
    <location>
        <begin position="329"/>
        <end position="354"/>
    </location>
</feature>
<accession>A0A9P8GDG9</accession>
<feature type="compositionally biased region" description="Polar residues" evidence="1">
    <location>
        <begin position="400"/>
        <end position="411"/>
    </location>
</feature>
<feature type="region of interest" description="Disordered" evidence="1">
    <location>
        <begin position="294"/>
        <end position="496"/>
    </location>
</feature>
<evidence type="ECO:0000313" key="4">
    <source>
        <dbReference type="Proteomes" id="UP000767238"/>
    </source>
</evidence>
<keyword evidence="2" id="KW-0732">Signal</keyword>
<name>A0A9P8GDG9_AURME</name>
<dbReference type="Proteomes" id="UP000767238">
    <property type="component" value="Unassembled WGS sequence"/>
</dbReference>
<feature type="signal peptide" evidence="2">
    <location>
        <begin position="1"/>
        <end position="17"/>
    </location>
</feature>
<evidence type="ECO:0000313" key="3">
    <source>
        <dbReference type="EMBL" id="KAH0215494.1"/>
    </source>
</evidence>
<gene>
    <name evidence="3" type="ORF">KCV03_g8010</name>
</gene>
<organism evidence="3 4">
    <name type="scientific">Aureobasidium melanogenum</name>
    <name type="common">Aureobasidium pullulans var. melanogenum</name>
    <dbReference type="NCBI Taxonomy" id="46634"/>
    <lineage>
        <taxon>Eukaryota</taxon>
        <taxon>Fungi</taxon>
        <taxon>Dikarya</taxon>
        <taxon>Ascomycota</taxon>
        <taxon>Pezizomycotina</taxon>
        <taxon>Dothideomycetes</taxon>
        <taxon>Dothideomycetidae</taxon>
        <taxon>Dothideales</taxon>
        <taxon>Saccotheciaceae</taxon>
        <taxon>Aureobasidium</taxon>
    </lineage>
</organism>
<dbReference type="EMBL" id="JAHFYH010000072">
    <property type="protein sequence ID" value="KAH0215494.1"/>
    <property type="molecule type" value="Genomic_DNA"/>
</dbReference>
<proteinExistence type="predicted"/>
<reference evidence="3" key="2">
    <citation type="submission" date="2021-08" db="EMBL/GenBank/DDBJ databases">
        <authorList>
            <person name="Gostincar C."/>
            <person name="Sun X."/>
            <person name="Song Z."/>
            <person name="Gunde-Cimerman N."/>
        </authorList>
    </citation>
    <scope>NUCLEOTIDE SEQUENCE</scope>
    <source>
        <strain evidence="3">EXF-8016</strain>
    </source>
</reference>
<feature type="compositionally biased region" description="Polar residues" evidence="1">
    <location>
        <begin position="294"/>
        <end position="310"/>
    </location>
</feature>
<evidence type="ECO:0000256" key="1">
    <source>
        <dbReference type="SAM" id="MobiDB-lite"/>
    </source>
</evidence>
<comment type="caution">
    <text evidence="3">The sequence shown here is derived from an EMBL/GenBank/DDBJ whole genome shotgun (WGS) entry which is preliminary data.</text>
</comment>
<sequence>MLYYVRLYVFLIKAAFALQIPRQAAVSYTNSSTSVTAAASTATGPDCCEVYAAGVFLNWWYTGHNVSVNNGTLITEYMKYNDTIVPISTITVPPTSTLSPGTYGAGNGINPIVPGVPTDLVGGVEDGDYLATIIEPVADTGNSTQIAVPAPYMDFEGFYVIAGYLNSEGICMNARSEPISSAVQTWFPMVAAFPYDPSIGGNLDHISTWHNTVVTTELDEKLFAWLTKQPSVLSQVPYIMSCSPVSAAGAPQLHIRVSYLTASSAVTSTTNAMYFNAAATTSAVPASKTLPFVSNTQAPTSNVPSLTTVEVSAETASDVPAQPAESQKAGASSAVSLASSENQPTQPTTVQGTGASPNQPAASITEGASSNEPSQQHAQSTVTQNAAASSAAPADESTDKPTQPATSQGAPSLTEGLPSGQPSQQPAQSTVTQDAAASSAASAEEPSNNPNQPAISQEPPSVVLSHEPSGQPDQTSTVQEVGQAGSTQADSKSRVVQSSVPAIVIIGDATATVISPTATPAEITTPNTGGHIVNVPTNTESAQSPGNVVVGSSQPTSGGDAYAIGSQTLRPGGSAIEVSGTTYSVQESGGVVVNGNTVPISTVTPQSLVPPAFVVIGGVTATPVASDKYVIASQTLNRGGPAIELSGTTYSLPPSVSNAIINGQAAPISTIQAFTGSPAILVIGGVTAKPESSGAYYLVADQTLSPGGSAIEVSGITFSLPTSGTNIVINGATSIMAQSNIATVSAVVFGSATAVPLLAGGYVVGSQVISPGGSAVEVSGTVYSLPASGSSVVVDGKATATQAIPPNNAVLTLGSQAYTAVAASATPLIVASKTLVPGGSDVTVGGTTFSLPPDAKGSIVVNGQTTSLTTGASGNVRLSSGSMELSFTPLNSGIVIASQTLYPGSSAIVVQGEILSIPVDGTAVVVQSGTTTTTKGLGGYVWQGIASPTSSSASRLTSGVESESVTSVLSGSSTPAGVESSKAAISTGTGSASSAQTSTSDASGQQSASSVQPATMALVICLFVIVLW</sequence>
<feature type="chain" id="PRO_5040441525" evidence="2">
    <location>
        <begin position="18"/>
        <end position="1028"/>
    </location>
</feature>
<evidence type="ECO:0000256" key="2">
    <source>
        <dbReference type="SAM" id="SignalP"/>
    </source>
</evidence>
<protein>
    <submittedName>
        <fullName evidence="3">Uncharacterized protein</fullName>
    </submittedName>
</protein>
<feature type="non-terminal residue" evidence="3">
    <location>
        <position position="1"/>
    </location>
</feature>